<dbReference type="RefSeq" id="WP_090167888.1">
    <property type="nucleotide sequence ID" value="NZ_FOFB01000009.1"/>
</dbReference>
<dbReference type="PROSITE" id="PS51257">
    <property type="entry name" value="PROKAR_LIPOPROTEIN"/>
    <property type="match status" value="1"/>
</dbReference>
<keyword evidence="2" id="KW-1185">Reference proteome</keyword>
<organism evidence="1 2">
    <name type="scientific">Neolewinella agarilytica</name>
    <dbReference type="NCBI Taxonomy" id="478744"/>
    <lineage>
        <taxon>Bacteria</taxon>
        <taxon>Pseudomonadati</taxon>
        <taxon>Bacteroidota</taxon>
        <taxon>Saprospiria</taxon>
        <taxon>Saprospirales</taxon>
        <taxon>Lewinellaceae</taxon>
        <taxon>Neolewinella</taxon>
    </lineage>
</organism>
<dbReference type="Gene3D" id="2.60.120.200">
    <property type="match status" value="1"/>
</dbReference>
<proteinExistence type="predicted"/>
<evidence type="ECO:0000313" key="1">
    <source>
        <dbReference type="EMBL" id="SEQ41504.1"/>
    </source>
</evidence>
<dbReference type="EMBL" id="FOFB01000009">
    <property type="protein sequence ID" value="SEQ41504.1"/>
    <property type="molecule type" value="Genomic_DNA"/>
</dbReference>
<accession>A0A1H9FUD3</accession>
<name>A0A1H9FUD3_9BACT</name>
<dbReference type="AlphaFoldDB" id="A0A1H9FUD3"/>
<evidence type="ECO:0008006" key="3">
    <source>
        <dbReference type="Google" id="ProtNLM"/>
    </source>
</evidence>
<reference evidence="2" key="1">
    <citation type="submission" date="2016-10" db="EMBL/GenBank/DDBJ databases">
        <authorList>
            <person name="Varghese N."/>
            <person name="Submissions S."/>
        </authorList>
    </citation>
    <scope>NUCLEOTIDE SEQUENCE [LARGE SCALE GENOMIC DNA]</scope>
    <source>
        <strain evidence="2">DSM 24740</strain>
    </source>
</reference>
<gene>
    <name evidence="1" type="ORF">SAMN05444359_109105</name>
</gene>
<dbReference type="Proteomes" id="UP000199021">
    <property type="component" value="Unassembled WGS sequence"/>
</dbReference>
<sequence>MKVTLQVLFVCLTAGIFLISSCEKTVDTPDQVIVPEGITEFVDDFETESNDLSLLFPPDGSRWTTLQLINTAGGNNQLALTAERVSLGNQSLSISSFGGNNPLSKTGIERGGFAAVAGQTITIEADFYIDSDANLRDLLLLDLECCSCWDPTVPDNKCPGVRLLMSGGNDFLSIERGKIGGETLLQTSLPFPRREWVHVVWEMTLSPDEATGHNRLIINGQEVITETGMNMPDATILANAAAAEGISFTLPEPVFYERLQIGVTANPRDLEVDLFVDNVRVQVRD</sequence>
<dbReference type="OrthoDB" id="7835462at2"/>
<dbReference type="InParanoid" id="A0A1H9FUD3"/>
<evidence type="ECO:0000313" key="2">
    <source>
        <dbReference type="Proteomes" id="UP000199021"/>
    </source>
</evidence>
<protein>
    <recommendedName>
        <fullName evidence="3">LamG domain-containing protein</fullName>
    </recommendedName>
</protein>